<evidence type="ECO:0000313" key="2">
    <source>
        <dbReference type="Proteomes" id="UP000266720"/>
    </source>
</evidence>
<protein>
    <submittedName>
        <fullName evidence="1">Uncharacterized protein</fullName>
    </submittedName>
</protein>
<evidence type="ECO:0000313" key="1">
    <source>
        <dbReference type="EMBL" id="AJB41417.1"/>
    </source>
</evidence>
<dbReference type="EMBL" id="CP007493">
    <property type="protein sequence ID" value="AJB41417.1"/>
    <property type="molecule type" value="Genomic_DNA"/>
</dbReference>
<sequence length="37" mass="4734">MALEEIKKKRQEIREKLQELLELEYEDVRVKRWAREF</sequence>
<dbReference type="AlphaFoldDB" id="A0A3G1A7U8"/>
<organism evidence="1 2">
    <name type="scientific">Thermofilum adornatum 1505</name>
    <dbReference type="NCBI Taxonomy" id="697581"/>
    <lineage>
        <taxon>Archaea</taxon>
        <taxon>Thermoproteota</taxon>
        <taxon>Thermoprotei</taxon>
        <taxon>Thermofilales</taxon>
        <taxon>Thermofilaceae</taxon>
        <taxon>Thermofilum</taxon>
    </lineage>
</organism>
<dbReference type="STRING" id="697581.TCARB_0343"/>
<dbReference type="KEGG" id="tcb:TCARB_0343"/>
<accession>A0A3G1A7U8</accession>
<gene>
    <name evidence="1" type="ORF">TCARB_0343</name>
</gene>
<reference evidence="2" key="1">
    <citation type="book" date="2010" name="EXTREMOPHILES" publisher="0:0-0">
        <title>Complete genome sequences of ten hyperthermophilic archaea reveal their metabolic capabilities and possible ecological roles.</title>
        <editorList>
            <person name="?"/>
        </editorList>
        <authorList>
            <person name="Ravin N.V."/>
            <person name="Mardanov A.V."/>
            <person name="Bonch-Osmolovskaya E.A."/>
            <person name="Skryabin K.G."/>
        </authorList>
    </citation>
    <scope>NUCLEOTIDE SEQUENCE [LARGE SCALE GENOMIC DNA]</scope>
    <source>
        <strain evidence="2">1505</strain>
    </source>
</reference>
<proteinExistence type="predicted"/>
<dbReference type="Proteomes" id="UP000266720">
    <property type="component" value="Chromosome"/>
</dbReference>
<name>A0A3G1A7U8_9CREN</name>